<dbReference type="Pfam" id="PF05699">
    <property type="entry name" value="Dimer_Tnp_hAT"/>
    <property type="match status" value="1"/>
</dbReference>
<dbReference type="PANTHER" id="PTHR46880">
    <property type="entry name" value="RAS-ASSOCIATING DOMAIN-CONTAINING PROTEIN"/>
    <property type="match status" value="1"/>
</dbReference>
<dbReference type="InterPro" id="IPR012337">
    <property type="entry name" value="RNaseH-like_sf"/>
</dbReference>
<dbReference type="EMBL" id="CM035410">
    <property type="protein sequence ID" value="KAH7437467.1"/>
    <property type="molecule type" value="Genomic_DNA"/>
</dbReference>
<proteinExistence type="predicted"/>
<protein>
    <recommendedName>
        <fullName evidence="1">HAT C-terminal dimerisation domain-containing protein</fullName>
    </recommendedName>
</protein>
<evidence type="ECO:0000259" key="1">
    <source>
        <dbReference type="Pfam" id="PF05699"/>
    </source>
</evidence>
<keyword evidence="3" id="KW-1185">Reference proteome</keyword>
<dbReference type="InterPro" id="IPR008906">
    <property type="entry name" value="HATC_C_dom"/>
</dbReference>
<dbReference type="SUPFAM" id="SSF53098">
    <property type="entry name" value="Ribonuclease H-like"/>
    <property type="match status" value="1"/>
</dbReference>
<organism evidence="2 3">
    <name type="scientific">Ceratopteris richardii</name>
    <name type="common">Triangle waterfern</name>
    <dbReference type="NCBI Taxonomy" id="49495"/>
    <lineage>
        <taxon>Eukaryota</taxon>
        <taxon>Viridiplantae</taxon>
        <taxon>Streptophyta</taxon>
        <taxon>Embryophyta</taxon>
        <taxon>Tracheophyta</taxon>
        <taxon>Polypodiopsida</taxon>
        <taxon>Polypodiidae</taxon>
        <taxon>Polypodiales</taxon>
        <taxon>Pteridineae</taxon>
        <taxon>Pteridaceae</taxon>
        <taxon>Parkerioideae</taxon>
        <taxon>Ceratopteris</taxon>
    </lineage>
</organism>
<name>A0A8T2UMV4_CERRI</name>
<dbReference type="GO" id="GO:0046983">
    <property type="term" value="F:protein dimerization activity"/>
    <property type="evidence" value="ECO:0007669"/>
    <property type="project" value="InterPro"/>
</dbReference>
<accession>A0A8T2UMV4</accession>
<comment type="caution">
    <text evidence="2">The sequence shown here is derived from an EMBL/GenBank/DDBJ whole genome shotgun (WGS) entry which is preliminary data.</text>
</comment>
<evidence type="ECO:0000313" key="2">
    <source>
        <dbReference type="EMBL" id="KAH7437467.1"/>
    </source>
</evidence>
<dbReference type="PANTHER" id="PTHR46880:SF5">
    <property type="entry name" value="DUF4371 DOMAIN-CONTAINING PROTEIN"/>
    <property type="match status" value="1"/>
</dbReference>
<dbReference type="OMA" id="DRTILAC"/>
<feature type="domain" description="HAT C-terminal dimerisation" evidence="1">
    <location>
        <begin position="484"/>
        <end position="536"/>
    </location>
</feature>
<dbReference type="OrthoDB" id="6621980at2759"/>
<sequence>MKIVYFCALEDIPLDKYPNHCKLLRELDTPNMPALDEYGSYVNAVFGKEMLMAIKDHIKMKLLCDIRASPFYSLLIDESTDRTIQKHLIIYALYVTNARKGPIRCVFIELLCVENGSAKCIFDIVNKFLQDNMLDICRLIAITTHGASVMVGHKTGVIARFQESMPHILGVHCIAHRQALAAKDGFVTHPHVYAFVDKVANKVYSWLGKSSKRHDELSKIMSDYDIGDMRALQIHSVRWLSRGQVMERLVNIMRAILMQWQRSEKKWYKNITFFLVQFMIHFLADVLKELYKLNMEFQRHEMDVTTIGAMIDLIVEKLRRRYIDVDAHNFGLNSPCLSSFLKMARDSMLSYEDANGNLHKHALRFESILWMQEIGSLEECICMAKIYVKNILESLDRRFEDLSMYNAFKIFSPSSYPSNITDRERMTHEWLNRIINRLNIDTHMIDIRKCMNEREDFVGMLCRVAEHKSMHDAWKACIDTKSWWDLYPKMMKVWQMALVIPASTSACERGFSRQNFIKSTSRSSLGLDTLDALMLLSIDARGIHHIDWEDVFDMWASAKKRRPMPLD</sequence>
<dbReference type="Proteomes" id="UP000825935">
    <property type="component" value="Chromosome 5"/>
</dbReference>
<gene>
    <name evidence="2" type="ORF">KP509_05G073400</name>
</gene>
<reference evidence="2" key="1">
    <citation type="submission" date="2021-08" db="EMBL/GenBank/DDBJ databases">
        <title>WGS assembly of Ceratopteris richardii.</title>
        <authorList>
            <person name="Marchant D.B."/>
            <person name="Chen G."/>
            <person name="Jenkins J."/>
            <person name="Shu S."/>
            <person name="Leebens-Mack J."/>
            <person name="Grimwood J."/>
            <person name="Schmutz J."/>
            <person name="Soltis P."/>
            <person name="Soltis D."/>
            <person name="Chen Z.-H."/>
        </authorList>
    </citation>
    <scope>NUCLEOTIDE SEQUENCE</scope>
    <source>
        <strain evidence="2">Whitten #5841</strain>
        <tissue evidence="2">Leaf</tissue>
    </source>
</reference>
<evidence type="ECO:0000313" key="3">
    <source>
        <dbReference type="Proteomes" id="UP000825935"/>
    </source>
</evidence>
<dbReference type="AlphaFoldDB" id="A0A8T2UMV4"/>